<feature type="compositionally biased region" description="Low complexity" evidence="1">
    <location>
        <begin position="226"/>
        <end position="236"/>
    </location>
</feature>
<evidence type="ECO:0000313" key="3">
    <source>
        <dbReference type="Proteomes" id="UP000221165"/>
    </source>
</evidence>
<feature type="compositionally biased region" description="Low complexity" evidence="1">
    <location>
        <begin position="204"/>
        <end position="219"/>
    </location>
</feature>
<gene>
    <name evidence="2" type="ORF">CSUI_001714</name>
</gene>
<dbReference type="EMBL" id="MIGC01000678">
    <property type="protein sequence ID" value="PHJ24437.1"/>
    <property type="molecule type" value="Genomic_DNA"/>
</dbReference>
<feature type="compositionally biased region" description="Polar residues" evidence="1">
    <location>
        <begin position="497"/>
        <end position="506"/>
    </location>
</feature>
<dbReference type="RefSeq" id="XP_067926110.1">
    <property type="nucleotide sequence ID" value="XM_068061919.1"/>
</dbReference>
<feature type="region of interest" description="Disordered" evidence="1">
    <location>
        <begin position="402"/>
        <end position="424"/>
    </location>
</feature>
<evidence type="ECO:0000256" key="1">
    <source>
        <dbReference type="SAM" id="MobiDB-lite"/>
    </source>
</evidence>
<comment type="caution">
    <text evidence="2">The sequence shown here is derived from an EMBL/GenBank/DDBJ whole genome shotgun (WGS) entry which is preliminary data.</text>
</comment>
<reference evidence="2 3" key="1">
    <citation type="journal article" date="2017" name="Int. J. Parasitol.">
        <title>The genome of the protozoan parasite Cystoisospora suis and a reverse vaccinology approach to identify vaccine candidates.</title>
        <authorList>
            <person name="Palmieri N."/>
            <person name="Shrestha A."/>
            <person name="Ruttkowski B."/>
            <person name="Beck T."/>
            <person name="Vogl C."/>
            <person name="Tomley F."/>
            <person name="Blake D.P."/>
            <person name="Joachim A."/>
        </authorList>
    </citation>
    <scope>NUCLEOTIDE SEQUENCE [LARGE SCALE GENOMIC DNA]</scope>
    <source>
        <strain evidence="2 3">Wien I</strain>
    </source>
</reference>
<organism evidence="2 3">
    <name type="scientific">Cystoisospora suis</name>
    <dbReference type="NCBI Taxonomy" id="483139"/>
    <lineage>
        <taxon>Eukaryota</taxon>
        <taxon>Sar</taxon>
        <taxon>Alveolata</taxon>
        <taxon>Apicomplexa</taxon>
        <taxon>Conoidasida</taxon>
        <taxon>Coccidia</taxon>
        <taxon>Eucoccidiorida</taxon>
        <taxon>Eimeriorina</taxon>
        <taxon>Sarcocystidae</taxon>
        <taxon>Cystoisospora</taxon>
    </lineage>
</organism>
<feature type="region of interest" description="Disordered" evidence="1">
    <location>
        <begin position="488"/>
        <end position="536"/>
    </location>
</feature>
<feature type="compositionally biased region" description="Acidic residues" evidence="1">
    <location>
        <begin position="137"/>
        <end position="153"/>
    </location>
</feature>
<feature type="compositionally biased region" description="Basic and acidic residues" evidence="1">
    <location>
        <begin position="162"/>
        <end position="189"/>
    </location>
</feature>
<feature type="compositionally biased region" description="Gly residues" evidence="1">
    <location>
        <begin position="124"/>
        <end position="133"/>
    </location>
</feature>
<feature type="compositionally biased region" description="Basic and acidic residues" evidence="1">
    <location>
        <begin position="59"/>
        <end position="101"/>
    </location>
</feature>
<sequence>MAGEGDRGSNRSSVEGEDGFEGHRGFFERLNQNRDGSDGDDEDFALEGGTRGRGRGRGAHGEGEQDGPGKLKGLERFEKKPSEDVDYRQGRRWARPEKVGEGEEELDEKDYGYGGEGNVRAAGGRYGAGGEGKATGEDGDQDGDGEGEEDDDSFFGGPWGRRLHDHEQTGDHEHTGDDSDSHGEGRWGGERYPGGGGRGGDGDVGSSSRSGASDSDWSGLGELWNTTTTTEGGSSEIGRGKSRGALGVALGFKEGRGDPGEDSGASGKKGKRSPFDSSFSSSSAFDRRKSRVAFLNHPDGADSHTVGDQGGEAMKTEKSSRFNGKGEAGAEEGGAKEKETQWRSQIEERLEQLEKGLTGITRAVQQVANGTKEMNDKMQDWFSMIGGKLSRLQSDVDMQRNLRGGSGGSDFGTTGAEPHGQESVNRRLQDLSRLMTMGERSQQQISQSITELKSQLAGFERRLPPSMIPVDEGKRPANPDLVVDEIIVRGQGRHRSSPSYTETTTVEDGGEDDDDEGDDGRDHDERSSPMDTSSRRCCCCCCCCCPCCKKSSQQPQDSSSCCPCMAMLSQQRQNPAHQKELYGDHNSADRRLLLSDVKARIETVLRNVEKIDEYGEELGDLLRCLASCTAPDGLKGLNPVEKKLFTFAGTPKTFEALHTFESALDRLRVCGTGLADH</sequence>
<feature type="compositionally biased region" description="Acidic residues" evidence="1">
    <location>
        <begin position="508"/>
        <end position="519"/>
    </location>
</feature>
<evidence type="ECO:0000313" key="2">
    <source>
        <dbReference type="EMBL" id="PHJ24437.1"/>
    </source>
</evidence>
<dbReference type="VEuPathDB" id="ToxoDB:CSUI_001714"/>
<dbReference type="GeneID" id="94425130"/>
<name>A0A2C6L7I6_9APIC</name>
<feature type="compositionally biased region" description="Low complexity" evidence="1">
    <location>
        <begin position="275"/>
        <end position="284"/>
    </location>
</feature>
<feature type="compositionally biased region" description="Gly residues" evidence="1">
    <location>
        <begin position="191"/>
        <end position="203"/>
    </location>
</feature>
<dbReference type="AlphaFoldDB" id="A0A2C6L7I6"/>
<feature type="compositionally biased region" description="Basic and acidic residues" evidence="1">
    <location>
        <begin position="333"/>
        <end position="346"/>
    </location>
</feature>
<feature type="region of interest" description="Disordered" evidence="1">
    <location>
        <begin position="1"/>
        <end position="346"/>
    </location>
</feature>
<proteinExistence type="predicted"/>
<dbReference type="Proteomes" id="UP000221165">
    <property type="component" value="Unassembled WGS sequence"/>
</dbReference>
<accession>A0A2C6L7I6</accession>
<feature type="compositionally biased region" description="Basic and acidic residues" evidence="1">
    <location>
        <begin position="20"/>
        <end position="37"/>
    </location>
</feature>
<keyword evidence="3" id="KW-1185">Reference proteome</keyword>
<protein>
    <submittedName>
        <fullName evidence="2">Uncharacterized protein</fullName>
    </submittedName>
</protein>